<gene>
    <name evidence="1" type="ORF">CLV88_11566</name>
</gene>
<proteinExistence type="predicted"/>
<accession>A0A2P8F7M9</accession>
<evidence type="ECO:0000313" key="1">
    <source>
        <dbReference type="EMBL" id="PSL17719.1"/>
    </source>
</evidence>
<comment type="caution">
    <text evidence="1">The sequence shown here is derived from an EMBL/GenBank/DDBJ whole genome shotgun (WGS) entry which is preliminary data.</text>
</comment>
<sequence>MTDLKSMMAELQQKRDEIKLQLHLGSMEAEEEWDSLVSEWDKFLSKNQFDQTSDEVGEAARELGLKMKAAYDNAKKAVG</sequence>
<dbReference type="AlphaFoldDB" id="A0A2P8F7M9"/>
<keyword evidence="2" id="KW-1185">Reference proteome</keyword>
<protein>
    <submittedName>
        <fullName evidence="1">Uncharacterized protein</fullName>
    </submittedName>
</protein>
<organism evidence="1 2">
    <name type="scientific">Shimia abyssi</name>
    <dbReference type="NCBI Taxonomy" id="1662395"/>
    <lineage>
        <taxon>Bacteria</taxon>
        <taxon>Pseudomonadati</taxon>
        <taxon>Pseudomonadota</taxon>
        <taxon>Alphaproteobacteria</taxon>
        <taxon>Rhodobacterales</taxon>
        <taxon>Roseobacteraceae</taxon>
    </lineage>
</organism>
<evidence type="ECO:0000313" key="2">
    <source>
        <dbReference type="Proteomes" id="UP000240418"/>
    </source>
</evidence>
<dbReference type="EMBL" id="PYGJ01000015">
    <property type="protein sequence ID" value="PSL17719.1"/>
    <property type="molecule type" value="Genomic_DNA"/>
</dbReference>
<reference evidence="1 2" key="1">
    <citation type="submission" date="2018-03" db="EMBL/GenBank/DDBJ databases">
        <title>Genomic Encyclopedia of Archaeal and Bacterial Type Strains, Phase II (KMG-II): from individual species to whole genera.</title>
        <authorList>
            <person name="Goeker M."/>
        </authorList>
    </citation>
    <scope>NUCLEOTIDE SEQUENCE [LARGE SCALE GENOMIC DNA]</scope>
    <source>
        <strain evidence="1 2">DSM 100673</strain>
    </source>
</reference>
<dbReference type="Proteomes" id="UP000240418">
    <property type="component" value="Unassembled WGS sequence"/>
</dbReference>
<name>A0A2P8F7M9_9RHOB</name>